<protein>
    <submittedName>
        <fullName evidence="8">Lysine N(6)-hydroxylase/L-ornithine N(5)-oxygenase family protein</fullName>
    </submittedName>
</protein>
<comment type="pathway">
    <text evidence="2">Siderophore biosynthesis.</text>
</comment>
<evidence type="ECO:0000256" key="5">
    <source>
        <dbReference type="ARBA" id="ARBA00022827"/>
    </source>
</evidence>
<sequence length="433" mass="49519">MNDTIPCYPLIGIGFGPSNIALAIALREHGLDSLAHNALFIERQPEFAWHKSMMLDNTHMQISFLKDLVTIRNPKSNFTFINYLHQKNRLNDFINLQTFFPSRQEFNDYLAWAASHFESQTHYDEHVFDIKPITEANCVVALEVYSRDSKGKERVNHTKNLVFGIGGGGYIPTQFKKFIHDQRIFHSSEYLTAMKDNTTAKRVAVIGAGQSAAEIFMNLHGRSSEHNIDFIIRANSIKPSDDSPFVNEIFNPDFTDQIFAKTELERQTFLKEYRQTNYACPDLPLIEEIYNVFYQQKVRQQQRHNLRVSTEIHAVNTDEQGIHLTLLNRQNGELKVCSYDAVILATGYVRDQHKEILAPLAKYLGDFSVDRHYRINTTAEFKPNIFLQGACESTHGLSDTLLSILAVRSQEIGHALQSAKSKNIATQDYALIE</sequence>
<dbReference type="PANTHER" id="PTHR42802:SF1">
    <property type="entry name" value="L-ORNITHINE N(5)-MONOOXYGENASE"/>
    <property type="match status" value="1"/>
</dbReference>
<comment type="similarity">
    <text evidence="3">Belongs to the lysine N(6)-hydroxylase/L-ornithine N(5)-oxygenase family.</text>
</comment>
<dbReference type="PANTHER" id="PTHR42802">
    <property type="entry name" value="MONOOXYGENASE"/>
    <property type="match status" value="1"/>
</dbReference>
<dbReference type="Gene3D" id="3.50.50.60">
    <property type="entry name" value="FAD/NAD(P)-binding domain"/>
    <property type="match status" value="1"/>
</dbReference>
<comment type="caution">
    <text evidence="8">The sequence shown here is derived from an EMBL/GenBank/DDBJ whole genome shotgun (WGS) entry which is preliminary data.</text>
</comment>
<evidence type="ECO:0000256" key="1">
    <source>
        <dbReference type="ARBA" id="ARBA00001974"/>
    </source>
</evidence>
<reference evidence="8 9" key="1">
    <citation type="submission" date="2020-07" db="EMBL/GenBank/DDBJ databases">
        <title>Halophilic bacteria isolated from french cheeses.</title>
        <authorList>
            <person name="Kothe C.I."/>
            <person name="Farah-Kraiem B."/>
            <person name="Renault P."/>
            <person name="Dridi B."/>
        </authorList>
    </citation>
    <scope>NUCLEOTIDE SEQUENCE [LARGE SCALE GENOMIC DNA]</scope>
    <source>
        <strain evidence="8 9">FME14</strain>
    </source>
</reference>
<accession>A0ABR9FJR4</accession>
<keyword evidence="4" id="KW-0285">Flavoprotein</keyword>
<evidence type="ECO:0000256" key="2">
    <source>
        <dbReference type="ARBA" id="ARBA00004924"/>
    </source>
</evidence>
<evidence type="ECO:0000256" key="6">
    <source>
        <dbReference type="ARBA" id="ARBA00022857"/>
    </source>
</evidence>
<dbReference type="RefSeq" id="WP_192541099.1">
    <property type="nucleotide sequence ID" value="NZ_RRZA01000013.1"/>
</dbReference>
<keyword evidence="6" id="KW-0521">NADP</keyword>
<dbReference type="InterPro" id="IPR025700">
    <property type="entry name" value="Lys/Orn_oxygenase"/>
</dbReference>
<evidence type="ECO:0000313" key="8">
    <source>
        <dbReference type="EMBL" id="MBE0457055.1"/>
    </source>
</evidence>
<name>A0ABR9FJR4_9GAMM</name>
<dbReference type="SUPFAM" id="SSF51905">
    <property type="entry name" value="FAD/NAD(P)-binding domain"/>
    <property type="match status" value="2"/>
</dbReference>
<organism evidence="8 9">
    <name type="scientific">Pseudoalteromonas prydzensis</name>
    <dbReference type="NCBI Taxonomy" id="182141"/>
    <lineage>
        <taxon>Bacteria</taxon>
        <taxon>Pseudomonadati</taxon>
        <taxon>Pseudomonadota</taxon>
        <taxon>Gammaproteobacteria</taxon>
        <taxon>Alteromonadales</taxon>
        <taxon>Pseudoalteromonadaceae</taxon>
        <taxon>Pseudoalteromonas</taxon>
    </lineage>
</organism>
<evidence type="ECO:0000256" key="7">
    <source>
        <dbReference type="ARBA" id="ARBA00023002"/>
    </source>
</evidence>
<evidence type="ECO:0000313" key="9">
    <source>
        <dbReference type="Proteomes" id="UP000707245"/>
    </source>
</evidence>
<keyword evidence="9" id="KW-1185">Reference proteome</keyword>
<evidence type="ECO:0000256" key="4">
    <source>
        <dbReference type="ARBA" id="ARBA00022630"/>
    </source>
</evidence>
<gene>
    <name evidence="8" type="ORF">EI167_06220</name>
</gene>
<dbReference type="Proteomes" id="UP000707245">
    <property type="component" value="Unassembled WGS sequence"/>
</dbReference>
<proteinExistence type="inferred from homology"/>
<dbReference type="InterPro" id="IPR036188">
    <property type="entry name" value="FAD/NAD-bd_sf"/>
</dbReference>
<evidence type="ECO:0000256" key="3">
    <source>
        <dbReference type="ARBA" id="ARBA00007588"/>
    </source>
</evidence>
<dbReference type="Pfam" id="PF13434">
    <property type="entry name" value="Lys_Orn_oxgnase"/>
    <property type="match status" value="1"/>
</dbReference>
<keyword evidence="7" id="KW-0560">Oxidoreductase</keyword>
<comment type="cofactor">
    <cofactor evidence="1">
        <name>FAD</name>
        <dbReference type="ChEBI" id="CHEBI:57692"/>
    </cofactor>
</comment>
<dbReference type="EMBL" id="RRZA01000013">
    <property type="protein sequence ID" value="MBE0457055.1"/>
    <property type="molecule type" value="Genomic_DNA"/>
</dbReference>
<keyword evidence="5" id="KW-0274">FAD</keyword>